<keyword evidence="2" id="KW-1185">Reference proteome</keyword>
<name>A0A8D5U7Y1_9CREN</name>
<dbReference type="Proteomes" id="UP000825123">
    <property type="component" value="Chromosome"/>
</dbReference>
<dbReference type="AlphaFoldDB" id="A0A8D5U7Y1"/>
<gene>
    <name evidence="1" type="ORF">KN1_22950</name>
</gene>
<protein>
    <submittedName>
        <fullName evidence="1">Uncharacterized protein</fullName>
    </submittedName>
</protein>
<evidence type="ECO:0000313" key="1">
    <source>
        <dbReference type="EMBL" id="BCU70998.1"/>
    </source>
</evidence>
<dbReference type="GeneID" id="66164026"/>
<organism evidence="1 2">
    <name type="scientific">Stygiolobus caldivivus</name>
    <dbReference type="NCBI Taxonomy" id="2824673"/>
    <lineage>
        <taxon>Archaea</taxon>
        <taxon>Thermoproteota</taxon>
        <taxon>Thermoprotei</taxon>
        <taxon>Sulfolobales</taxon>
        <taxon>Sulfolobaceae</taxon>
        <taxon>Stygiolobus</taxon>
    </lineage>
</organism>
<accession>A0A8D5U7Y1</accession>
<evidence type="ECO:0000313" key="2">
    <source>
        <dbReference type="Proteomes" id="UP000825123"/>
    </source>
</evidence>
<reference evidence="1 2" key="1">
    <citation type="submission" date="2021-04" db="EMBL/GenBank/DDBJ databases">
        <title>Complete genome sequence of Stygiolobus sp. KN-1.</title>
        <authorList>
            <person name="Nakamura K."/>
            <person name="Sakai H."/>
            <person name="Kurosawa N."/>
        </authorList>
    </citation>
    <scope>NUCLEOTIDE SEQUENCE [LARGE SCALE GENOMIC DNA]</scope>
    <source>
        <strain evidence="1 2">KN-1</strain>
    </source>
</reference>
<proteinExistence type="predicted"/>
<dbReference type="EMBL" id="AP024597">
    <property type="protein sequence ID" value="BCU70998.1"/>
    <property type="molecule type" value="Genomic_DNA"/>
</dbReference>
<dbReference type="RefSeq" id="WP_221287733.1">
    <property type="nucleotide sequence ID" value="NZ_AP024597.1"/>
</dbReference>
<sequence length="106" mass="12037">MSQVTFQKIPGLLAVYRLKDDHLEKVYGMDMIRVDLGKLAKILVENMEIGQQEAKKLKLLDPLLGYAMIIDDIGVVVVRDLVYFVRARETNWDYVIKHAISSSGEG</sequence>
<dbReference type="KEGG" id="csty:KN1_22950"/>